<keyword evidence="4" id="KW-0418">Kinase</keyword>
<dbReference type="InterPro" id="IPR017437">
    <property type="entry name" value="ATP-NAD_kinase_PpnK-typ_C"/>
</dbReference>
<reference evidence="9 10" key="1">
    <citation type="submission" date="2009-08" db="EMBL/GenBank/DDBJ databases">
        <title>The Genome Sequence of Spizellomyces punctatus strain DAOM BR117.</title>
        <authorList>
            <consortium name="The Broad Institute Genome Sequencing Platform"/>
            <person name="Russ C."/>
            <person name="Cuomo C."/>
            <person name="Shea T."/>
            <person name="Young S.K."/>
            <person name="Zeng Q."/>
            <person name="Koehrsen M."/>
            <person name="Haas B."/>
            <person name="Borodovsky M."/>
            <person name="Guigo R."/>
            <person name="Alvarado L."/>
            <person name="Berlin A."/>
            <person name="Bochicchio J."/>
            <person name="Borenstein D."/>
            <person name="Chapman S."/>
            <person name="Chen Z."/>
            <person name="Engels R."/>
            <person name="Freedman E."/>
            <person name="Gellesch M."/>
            <person name="Goldberg J."/>
            <person name="Griggs A."/>
            <person name="Gujja S."/>
            <person name="Heiman D."/>
            <person name="Hepburn T."/>
            <person name="Howarth C."/>
            <person name="Jen D."/>
            <person name="Larson L."/>
            <person name="Lewis B."/>
            <person name="Mehta T."/>
            <person name="Park D."/>
            <person name="Pearson M."/>
            <person name="Roberts A."/>
            <person name="Saif S."/>
            <person name="Shenoy N."/>
            <person name="Sisk P."/>
            <person name="Stolte C."/>
            <person name="Sykes S."/>
            <person name="Thomson T."/>
            <person name="Walk T."/>
            <person name="White J."/>
            <person name="Yandava C."/>
            <person name="Burger G."/>
            <person name="Gray M.W."/>
            <person name="Holland P.W.H."/>
            <person name="King N."/>
            <person name="Lang F.B.F."/>
            <person name="Roger A.J."/>
            <person name="Ruiz-Trillo I."/>
            <person name="Lander E."/>
            <person name="Nusbaum C."/>
        </authorList>
    </citation>
    <scope>NUCLEOTIDE SEQUENCE [LARGE SCALE GENOMIC DNA]</scope>
    <source>
        <strain evidence="9 10">DAOM BR117</strain>
    </source>
</reference>
<feature type="region of interest" description="Disordered" evidence="8">
    <location>
        <begin position="107"/>
        <end position="173"/>
    </location>
</feature>
<dbReference type="eggNOG" id="KOG2178">
    <property type="taxonomic scope" value="Eukaryota"/>
</dbReference>
<evidence type="ECO:0000256" key="2">
    <source>
        <dbReference type="ARBA" id="ARBA00022679"/>
    </source>
</evidence>
<keyword evidence="6" id="KW-0521">NADP</keyword>
<evidence type="ECO:0000256" key="7">
    <source>
        <dbReference type="ARBA" id="ARBA00023027"/>
    </source>
</evidence>
<feature type="compositionally biased region" description="Polar residues" evidence="8">
    <location>
        <begin position="107"/>
        <end position="140"/>
    </location>
</feature>
<dbReference type="InterPro" id="IPR017438">
    <property type="entry name" value="ATP-NAD_kinase_N"/>
</dbReference>
<dbReference type="GeneID" id="27684574"/>
<dbReference type="PANTHER" id="PTHR20275:SF0">
    <property type="entry name" value="NAD KINASE"/>
    <property type="match status" value="1"/>
</dbReference>
<comment type="similarity">
    <text evidence="1">Belongs to the NAD kinase family.</text>
</comment>
<dbReference type="Pfam" id="PF01513">
    <property type="entry name" value="NAD_kinase"/>
    <property type="match status" value="1"/>
</dbReference>
<keyword evidence="7" id="KW-0520">NAD</keyword>
<dbReference type="STRING" id="645134.A0A0L0HR78"/>
<proteinExistence type="inferred from homology"/>
<organism evidence="9 10">
    <name type="scientific">Spizellomyces punctatus (strain DAOM BR117)</name>
    <dbReference type="NCBI Taxonomy" id="645134"/>
    <lineage>
        <taxon>Eukaryota</taxon>
        <taxon>Fungi</taxon>
        <taxon>Fungi incertae sedis</taxon>
        <taxon>Chytridiomycota</taxon>
        <taxon>Chytridiomycota incertae sedis</taxon>
        <taxon>Chytridiomycetes</taxon>
        <taxon>Spizellomycetales</taxon>
        <taxon>Spizellomycetaceae</taxon>
        <taxon>Spizellomyces</taxon>
    </lineage>
</organism>
<dbReference type="InterPro" id="IPR016064">
    <property type="entry name" value="NAD/diacylglycerol_kinase_sf"/>
</dbReference>
<feature type="region of interest" description="Disordered" evidence="8">
    <location>
        <begin position="22"/>
        <end position="71"/>
    </location>
</feature>
<dbReference type="FunCoup" id="A0A0L0HR78">
    <property type="interactions" value="166"/>
</dbReference>
<feature type="compositionally biased region" description="Polar residues" evidence="8">
    <location>
        <begin position="22"/>
        <end position="31"/>
    </location>
</feature>
<dbReference type="AlphaFoldDB" id="A0A0L0HR78"/>
<dbReference type="PANTHER" id="PTHR20275">
    <property type="entry name" value="NAD KINASE"/>
    <property type="match status" value="1"/>
</dbReference>
<gene>
    <name evidence="9" type="ORF">SPPG_00873</name>
</gene>
<dbReference type="Gene3D" id="2.60.200.30">
    <property type="entry name" value="Probable inorganic polyphosphate/atp-NAD kinase, domain 2"/>
    <property type="match status" value="1"/>
</dbReference>
<dbReference type="HAMAP" id="MF_00361">
    <property type="entry name" value="NAD_kinase"/>
    <property type="match status" value="1"/>
</dbReference>
<dbReference type="InParanoid" id="A0A0L0HR78"/>
<dbReference type="VEuPathDB" id="FungiDB:SPPG_00873"/>
<dbReference type="InterPro" id="IPR002504">
    <property type="entry name" value="NADK"/>
</dbReference>
<dbReference type="EMBL" id="KQ257451">
    <property type="protein sequence ID" value="KND03384.1"/>
    <property type="molecule type" value="Genomic_DNA"/>
</dbReference>
<sequence>MPPIAAIHPPILQIDSCTQSFDTGSPSSCTPGRSKHMPGSPSLSVVTGNLPPPPREFPPITSKRPLLETTPSPLTPKIEALFYRLELVDSAGCGLASVEEENLDNLEFSSIDTNSPNPSPGSTDSNSLHQSPTNSPNTWSAEGDDRAFPSPSHRTRKDFPIRRSRSNSHSELAKTAVGLREIAKKIGRAQLIWDTTPKTVLIVTKVHDQELVKITKEVTKWLILDLGMTVLVESKLEEDDAFQYNDLMDHLRSASPKPSSQNSDENPSEKLQFWTPEFCSSKSASCVDFVITLGGDGTVLYAAWMFQKKCPPILPFRLGSLGFLTTFDFTGFRNCVQDLAVGTGMERGMRMNFRMRFSCTVIRHRRQQGSDAQSLDPNVADDHNQTFQILNDLTIDRGPSPYMSQLELYGNEHHLTTIHADGLTISTPTGSTAYSLSAGGSLVHPDVSAILVTPICPHTLSFRPMILPDTMEVCIMVPEDSRTTAWASFDGRHRVCLERGDGVVVRAAVWPVPTVCWEDQSKDWFKGLERCLGWNRRERQKGLRSTEDNMEGMIW</sequence>
<protein>
    <recommendedName>
        <fullName evidence="11">NAD+ kinase</fullName>
    </recommendedName>
</protein>
<dbReference type="GO" id="GO:0003951">
    <property type="term" value="F:NAD+ kinase activity"/>
    <property type="evidence" value="ECO:0007669"/>
    <property type="project" value="InterPro"/>
</dbReference>
<evidence type="ECO:0000256" key="4">
    <source>
        <dbReference type="ARBA" id="ARBA00022777"/>
    </source>
</evidence>
<dbReference type="OMA" id="CTVYRHV"/>
<dbReference type="SUPFAM" id="SSF111331">
    <property type="entry name" value="NAD kinase/diacylglycerol kinase-like"/>
    <property type="match status" value="1"/>
</dbReference>
<evidence type="ECO:0000256" key="8">
    <source>
        <dbReference type="SAM" id="MobiDB-lite"/>
    </source>
</evidence>
<evidence type="ECO:0000256" key="3">
    <source>
        <dbReference type="ARBA" id="ARBA00022741"/>
    </source>
</evidence>
<dbReference type="FunFam" id="2.60.200.30:FF:000009">
    <property type="entry name" value="Poly(P)/ATP NAD kinase"/>
    <property type="match status" value="1"/>
</dbReference>
<keyword evidence="10" id="KW-1185">Reference proteome</keyword>
<keyword evidence="3" id="KW-0547">Nucleotide-binding</keyword>
<keyword evidence="2" id="KW-0808">Transferase</keyword>
<evidence type="ECO:0000313" key="9">
    <source>
        <dbReference type="EMBL" id="KND03384.1"/>
    </source>
</evidence>
<dbReference type="RefSeq" id="XP_016611423.1">
    <property type="nucleotide sequence ID" value="XM_016749201.1"/>
</dbReference>
<dbReference type="GO" id="GO:0006741">
    <property type="term" value="P:NADP+ biosynthetic process"/>
    <property type="evidence" value="ECO:0007669"/>
    <property type="project" value="InterPro"/>
</dbReference>
<evidence type="ECO:0008006" key="11">
    <source>
        <dbReference type="Google" id="ProtNLM"/>
    </source>
</evidence>
<dbReference type="Pfam" id="PF20143">
    <property type="entry name" value="NAD_kinase_C"/>
    <property type="match status" value="1"/>
</dbReference>
<dbReference type="GO" id="GO:0005524">
    <property type="term" value="F:ATP binding"/>
    <property type="evidence" value="ECO:0007669"/>
    <property type="project" value="UniProtKB-KW"/>
</dbReference>
<evidence type="ECO:0000313" key="10">
    <source>
        <dbReference type="Proteomes" id="UP000053201"/>
    </source>
</evidence>
<evidence type="ECO:0000256" key="5">
    <source>
        <dbReference type="ARBA" id="ARBA00022840"/>
    </source>
</evidence>
<dbReference type="Proteomes" id="UP000053201">
    <property type="component" value="Unassembled WGS sequence"/>
</dbReference>
<evidence type="ECO:0000256" key="1">
    <source>
        <dbReference type="ARBA" id="ARBA00010995"/>
    </source>
</evidence>
<evidence type="ECO:0000256" key="6">
    <source>
        <dbReference type="ARBA" id="ARBA00022857"/>
    </source>
</evidence>
<dbReference type="Gene3D" id="3.40.50.10330">
    <property type="entry name" value="Probable inorganic polyphosphate/atp-NAD kinase, domain 1"/>
    <property type="match status" value="1"/>
</dbReference>
<dbReference type="GO" id="GO:0019674">
    <property type="term" value="P:NAD+ metabolic process"/>
    <property type="evidence" value="ECO:0007669"/>
    <property type="project" value="InterPro"/>
</dbReference>
<accession>A0A0L0HR78</accession>
<name>A0A0L0HR78_SPIPD</name>
<dbReference type="OrthoDB" id="24581at2759"/>
<keyword evidence="5" id="KW-0067">ATP-binding</keyword>